<evidence type="ECO:0000313" key="4">
    <source>
        <dbReference type="Proteomes" id="UP000191988"/>
    </source>
</evidence>
<dbReference type="CDD" id="cd00207">
    <property type="entry name" value="fer2"/>
    <property type="match status" value="1"/>
</dbReference>
<dbReference type="SUPFAM" id="SSF63380">
    <property type="entry name" value="Riboflavin synthase domain-like"/>
    <property type="match status" value="1"/>
</dbReference>
<dbReference type="InterPro" id="IPR012675">
    <property type="entry name" value="Beta-grasp_dom_sf"/>
</dbReference>
<dbReference type="PANTHER" id="PTHR47354">
    <property type="entry name" value="NADH OXIDOREDUCTASE HCR"/>
    <property type="match status" value="1"/>
</dbReference>
<accession>A0A1S7SAN3</accession>
<dbReference type="GO" id="GO:0051537">
    <property type="term" value="F:2 iron, 2 sulfur cluster binding"/>
    <property type="evidence" value="ECO:0007669"/>
    <property type="project" value="InterPro"/>
</dbReference>
<feature type="domain" description="FAD-binding FR-type" evidence="2">
    <location>
        <begin position="107"/>
        <end position="206"/>
    </location>
</feature>
<dbReference type="InterPro" id="IPR050415">
    <property type="entry name" value="MRET"/>
</dbReference>
<dbReference type="PROSITE" id="PS51384">
    <property type="entry name" value="FAD_FR"/>
    <property type="match status" value="1"/>
</dbReference>
<evidence type="ECO:0000259" key="2">
    <source>
        <dbReference type="PROSITE" id="PS51384"/>
    </source>
</evidence>
<evidence type="ECO:0000259" key="1">
    <source>
        <dbReference type="PROSITE" id="PS51085"/>
    </source>
</evidence>
<dbReference type="InterPro" id="IPR039261">
    <property type="entry name" value="FNR_nucleotide-bd"/>
</dbReference>
<dbReference type="Pfam" id="PF00970">
    <property type="entry name" value="FAD_binding_6"/>
    <property type="match status" value="1"/>
</dbReference>
<dbReference type="GO" id="GO:0016491">
    <property type="term" value="F:oxidoreductase activity"/>
    <property type="evidence" value="ECO:0007669"/>
    <property type="project" value="InterPro"/>
</dbReference>
<dbReference type="InterPro" id="IPR001433">
    <property type="entry name" value="OxRdtase_FAD/NAD-bd"/>
</dbReference>
<dbReference type="SUPFAM" id="SSF54292">
    <property type="entry name" value="2Fe-2S ferredoxin-like"/>
    <property type="match status" value="1"/>
</dbReference>
<keyword evidence="4" id="KW-1185">Reference proteome</keyword>
<dbReference type="Gene3D" id="3.10.20.30">
    <property type="match status" value="1"/>
</dbReference>
<dbReference type="PROSITE" id="PS00197">
    <property type="entry name" value="2FE2S_FER_1"/>
    <property type="match status" value="1"/>
</dbReference>
<dbReference type="InterPro" id="IPR017927">
    <property type="entry name" value="FAD-bd_FR_type"/>
</dbReference>
<proteinExistence type="predicted"/>
<dbReference type="PANTHER" id="PTHR47354:SF5">
    <property type="entry name" value="PROTEIN RFBI"/>
    <property type="match status" value="1"/>
</dbReference>
<dbReference type="PRINTS" id="PR00410">
    <property type="entry name" value="PHEHYDRXLASE"/>
</dbReference>
<dbReference type="AlphaFoldDB" id="A0A1S7SAN3"/>
<dbReference type="InterPro" id="IPR008333">
    <property type="entry name" value="Cbr1-like_FAD-bd_dom"/>
</dbReference>
<dbReference type="Gene3D" id="2.40.30.10">
    <property type="entry name" value="Translation factors"/>
    <property type="match status" value="1"/>
</dbReference>
<dbReference type="InterPro" id="IPR006058">
    <property type="entry name" value="2Fe2S_fd_BS"/>
</dbReference>
<dbReference type="CDD" id="cd06187">
    <property type="entry name" value="O2ase_reductase_like"/>
    <property type="match status" value="1"/>
</dbReference>
<dbReference type="InterPro" id="IPR017938">
    <property type="entry name" value="Riboflavin_synthase-like_b-brl"/>
</dbReference>
<organism evidence="3 4">
    <name type="scientific">Agrobacterium tomkonis CFBP 6623</name>
    <dbReference type="NCBI Taxonomy" id="1183432"/>
    <lineage>
        <taxon>Bacteria</taxon>
        <taxon>Pseudomonadati</taxon>
        <taxon>Pseudomonadota</taxon>
        <taxon>Alphaproteobacteria</taxon>
        <taxon>Hyphomicrobiales</taxon>
        <taxon>Rhizobiaceae</taxon>
        <taxon>Rhizobium/Agrobacterium group</taxon>
        <taxon>Agrobacterium</taxon>
        <taxon>Agrobacterium tumefaciens complex</taxon>
    </lineage>
</organism>
<dbReference type="PROSITE" id="PS51085">
    <property type="entry name" value="2FE2S_FER_2"/>
    <property type="match status" value="1"/>
</dbReference>
<dbReference type="EMBL" id="FBWK01000071">
    <property type="protein sequence ID" value="CUX65290.1"/>
    <property type="molecule type" value="Genomic_DNA"/>
</dbReference>
<dbReference type="SUPFAM" id="SSF52343">
    <property type="entry name" value="Ferredoxin reductase-like, C-terminal NADP-linked domain"/>
    <property type="match status" value="1"/>
</dbReference>
<dbReference type="InterPro" id="IPR001041">
    <property type="entry name" value="2Fe-2S_ferredoxin-type"/>
</dbReference>
<dbReference type="Pfam" id="PF00175">
    <property type="entry name" value="NAD_binding_1"/>
    <property type="match status" value="1"/>
</dbReference>
<dbReference type="InterPro" id="IPR036010">
    <property type="entry name" value="2Fe-2S_ferredoxin-like_sf"/>
</dbReference>
<dbReference type="Pfam" id="PF00111">
    <property type="entry name" value="Fer2"/>
    <property type="match status" value="1"/>
</dbReference>
<name>A0A1S7SAN3_9HYPH</name>
<evidence type="ECO:0000313" key="3">
    <source>
        <dbReference type="EMBL" id="CUX65290.1"/>
    </source>
</evidence>
<gene>
    <name evidence="3" type="primary">ndoR</name>
    <name evidence="3" type="ORF">AGR3A_pa70060</name>
</gene>
<feature type="domain" description="2Fe-2S ferredoxin-type" evidence="1">
    <location>
        <begin position="9"/>
        <end position="99"/>
    </location>
</feature>
<sequence length="349" mass="37328">MSDMVMNSKRVDLPQAGASIEVALGQTILEAALASGIAYPHGCRSGRCGSCKSRLNSGEVDLREHSRFALSVEEKAEGLILACRAIPKTDATVTWLGGADELADHPRRRLQCSVVGIEDVTHDIKIVRVRPKDGRPASFTAGQFARVTFPATPTRDYSMANPPGADELEFHIRRVPDGVASNLIHSVLDLGDPVMVEGPFGSSFLREKHAGPILCVAGGSGLAPIKSIVETALARGMRQPIHVYFGVRTENDLYLVDHFEGLASIHGNLAFTPVLSDQASGTALRTGYVDAVVAKDLPDLDGWKAYIAGPPPMVEAVMVVATNRRLRVEDMHADVFFTPDEPLASAAAG</sequence>
<reference evidence="4" key="1">
    <citation type="submission" date="2016-01" db="EMBL/GenBank/DDBJ databases">
        <authorList>
            <person name="Regsiter A."/>
            <person name="william w."/>
        </authorList>
    </citation>
    <scope>NUCLEOTIDE SEQUENCE [LARGE SCALE GENOMIC DNA]</scope>
    <source>
        <strain evidence="4">CFBP 6623</strain>
    </source>
</reference>
<dbReference type="Proteomes" id="UP000191988">
    <property type="component" value="Unassembled WGS sequence"/>
</dbReference>
<dbReference type="Gene3D" id="3.40.50.80">
    <property type="entry name" value="Nucleotide-binding domain of ferredoxin-NADP reductase (FNR) module"/>
    <property type="match status" value="1"/>
</dbReference>
<dbReference type="STRING" id="1183432.AGR3A_pa70060"/>
<protein>
    <submittedName>
        <fullName evidence="3">Oxidoreductase FAD-binding subunit</fullName>
    </submittedName>
</protein>